<comment type="caution">
    <text evidence="7">The sequence shown here is derived from an EMBL/GenBank/DDBJ whole genome shotgun (WGS) entry which is preliminary data.</text>
</comment>
<evidence type="ECO:0000256" key="2">
    <source>
        <dbReference type="ARBA" id="ARBA00010400"/>
    </source>
</evidence>
<accession>A0A225UB06</accession>
<keyword evidence="3 5" id="KW-0964">Secreted</keyword>
<name>A0A225UB06_9STRA</name>
<organism evidence="7 8">
    <name type="scientific">Phytophthora megakarya</name>
    <dbReference type="NCBI Taxonomy" id="4795"/>
    <lineage>
        <taxon>Eukaryota</taxon>
        <taxon>Sar</taxon>
        <taxon>Stramenopiles</taxon>
        <taxon>Oomycota</taxon>
        <taxon>Peronosporomycetes</taxon>
        <taxon>Peronosporales</taxon>
        <taxon>Peronosporaceae</taxon>
        <taxon>Phytophthora</taxon>
    </lineage>
</organism>
<comment type="subcellular location">
    <subcellularLocation>
        <location evidence="1 5">Secreted</location>
    </subcellularLocation>
</comment>
<feature type="region of interest" description="Disordered" evidence="6">
    <location>
        <begin position="37"/>
        <end position="58"/>
    </location>
</feature>
<gene>
    <name evidence="7" type="ORF">PHMEG_00041768</name>
</gene>
<feature type="signal peptide" evidence="5">
    <location>
        <begin position="1"/>
        <end position="21"/>
    </location>
</feature>
<dbReference type="Proteomes" id="UP000198211">
    <property type="component" value="Unassembled WGS sequence"/>
</dbReference>
<proteinExistence type="inferred from homology"/>
<evidence type="ECO:0000256" key="6">
    <source>
        <dbReference type="SAM" id="MobiDB-lite"/>
    </source>
</evidence>
<evidence type="ECO:0000256" key="1">
    <source>
        <dbReference type="ARBA" id="ARBA00004613"/>
    </source>
</evidence>
<protein>
    <recommendedName>
        <fullName evidence="5">RxLR effector protein</fullName>
    </recommendedName>
</protein>
<dbReference type="EMBL" id="NBNE01023589">
    <property type="protein sequence ID" value="OWY90212.1"/>
    <property type="molecule type" value="Genomic_DNA"/>
</dbReference>
<evidence type="ECO:0000256" key="3">
    <source>
        <dbReference type="ARBA" id="ARBA00022525"/>
    </source>
</evidence>
<evidence type="ECO:0000313" key="8">
    <source>
        <dbReference type="Proteomes" id="UP000198211"/>
    </source>
</evidence>
<dbReference type="AlphaFoldDB" id="A0A225UB06"/>
<evidence type="ECO:0000256" key="4">
    <source>
        <dbReference type="ARBA" id="ARBA00022729"/>
    </source>
</evidence>
<dbReference type="GO" id="GO:0005576">
    <property type="term" value="C:extracellular region"/>
    <property type="evidence" value="ECO:0007669"/>
    <property type="project" value="UniProtKB-SubCell"/>
</dbReference>
<comment type="similarity">
    <text evidence="2 5">Belongs to the RxLR effector family.</text>
</comment>
<feature type="chain" id="PRO_5028525709" description="RxLR effector protein" evidence="5">
    <location>
        <begin position="22"/>
        <end position="86"/>
    </location>
</feature>
<dbReference type="Pfam" id="PF16810">
    <property type="entry name" value="RXLR"/>
    <property type="match status" value="1"/>
</dbReference>
<reference evidence="8" key="1">
    <citation type="submission" date="2017-03" db="EMBL/GenBank/DDBJ databases">
        <title>Phytopthora megakarya and P. palmivora, two closely related causual agents of cacao black pod achieved similar genome size and gene model numbers by different mechanisms.</title>
        <authorList>
            <person name="Ali S."/>
            <person name="Shao J."/>
            <person name="Larry D.J."/>
            <person name="Kronmiller B."/>
            <person name="Shen D."/>
            <person name="Strem M.D."/>
            <person name="Melnick R.L."/>
            <person name="Guiltinan M.J."/>
            <person name="Tyler B.M."/>
            <person name="Meinhardt L.W."/>
            <person name="Bailey B.A."/>
        </authorList>
    </citation>
    <scope>NUCLEOTIDE SEQUENCE [LARGE SCALE GENOMIC DNA]</scope>
    <source>
        <strain evidence="8">zdho120</strain>
    </source>
</reference>
<evidence type="ECO:0000313" key="7">
    <source>
        <dbReference type="EMBL" id="OWY90212.1"/>
    </source>
</evidence>
<dbReference type="InterPro" id="IPR031825">
    <property type="entry name" value="RXLR"/>
</dbReference>
<keyword evidence="8" id="KW-1185">Reference proteome</keyword>
<keyword evidence="4 5" id="KW-0732">Signal</keyword>
<comment type="domain">
    <text evidence="5">The RxLR-dEER motif acts to carry the protein into the host cell cytoplasm through binding to cell surface phosphatidylinositol-3-phosphate.</text>
</comment>
<comment type="function">
    <text evidence="5">Effector that suppresses plant defense responses during pathogen infection.</text>
</comment>
<evidence type="ECO:0000256" key="5">
    <source>
        <dbReference type="RuleBase" id="RU367124"/>
    </source>
</evidence>
<sequence>MRLSYFFVVATITLLTGTASAISATGNDIATSILSTAENQQHNHRSLRTGTLPQEKEERTVDLKKVTDIVDDTGYKFVDKLKRSKT</sequence>
<feature type="non-terminal residue" evidence="7">
    <location>
        <position position="86"/>
    </location>
</feature>